<comment type="caution">
    <text evidence="3">The sequence shown here is derived from an EMBL/GenBank/DDBJ whole genome shotgun (WGS) entry which is preliminary data.</text>
</comment>
<reference evidence="3" key="2">
    <citation type="submission" date="2017-10" db="EMBL/GenBank/DDBJ databases">
        <title>Ladona fulva Genome sequencing and assembly.</title>
        <authorList>
            <person name="Murali S."/>
            <person name="Richards S."/>
            <person name="Bandaranaike D."/>
            <person name="Bellair M."/>
            <person name="Blankenburg K."/>
            <person name="Chao H."/>
            <person name="Dinh H."/>
            <person name="Doddapaneni H."/>
            <person name="Dugan-Rocha S."/>
            <person name="Elkadiri S."/>
            <person name="Gnanaolivu R."/>
            <person name="Hernandez B."/>
            <person name="Skinner E."/>
            <person name="Javaid M."/>
            <person name="Lee S."/>
            <person name="Li M."/>
            <person name="Ming W."/>
            <person name="Munidasa M."/>
            <person name="Muniz J."/>
            <person name="Nguyen L."/>
            <person name="Hughes D."/>
            <person name="Osuji N."/>
            <person name="Pu L.-L."/>
            <person name="Puazo M."/>
            <person name="Qu C."/>
            <person name="Quiroz J."/>
            <person name="Raj R."/>
            <person name="Weissenberger G."/>
            <person name="Xin Y."/>
            <person name="Zou X."/>
            <person name="Han Y."/>
            <person name="Worley K."/>
            <person name="Muzny D."/>
            <person name="Gibbs R."/>
        </authorList>
    </citation>
    <scope>NUCLEOTIDE SEQUENCE</scope>
    <source>
        <strain evidence="3">Sampled in the wild</strain>
    </source>
</reference>
<dbReference type="Proteomes" id="UP000792457">
    <property type="component" value="Unassembled WGS sequence"/>
</dbReference>
<dbReference type="AlphaFoldDB" id="A0A8K0KNU3"/>
<dbReference type="EMBL" id="KZ309215">
    <property type="protein sequence ID" value="KAG8237719.1"/>
    <property type="molecule type" value="Genomic_DNA"/>
</dbReference>
<dbReference type="Pfam" id="PF08718">
    <property type="entry name" value="GLTP"/>
    <property type="match status" value="1"/>
</dbReference>
<evidence type="ECO:0000313" key="4">
    <source>
        <dbReference type="Proteomes" id="UP000792457"/>
    </source>
</evidence>
<evidence type="ECO:0000256" key="1">
    <source>
        <dbReference type="ARBA" id="ARBA00007148"/>
    </source>
</evidence>
<dbReference type="OrthoDB" id="116883at2759"/>
<comment type="similarity">
    <text evidence="1">Belongs to the GLTP family.</text>
</comment>
<dbReference type="Gene3D" id="1.10.3520.10">
    <property type="entry name" value="Glycolipid transfer protein"/>
    <property type="match status" value="1"/>
</dbReference>
<reference evidence="3" key="1">
    <citation type="submission" date="2013-04" db="EMBL/GenBank/DDBJ databases">
        <authorList>
            <person name="Qu J."/>
            <person name="Murali S.C."/>
            <person name="Bandaranaike D."/>
            <person name="Bellair M."/>
            <person name="Blankenburg K."/>
            <person name="Chao H."/>
            <person name="Dinh H."/>
            <person name="Doddapaneni H."/>
            <person name="Downs B."/>
            <person name="Dugan-Rocha S."/>
            <person name="Elkadiri S."/>
            <person name="Gnanaolivu R.D."/>
            <person name="Hernandez B."/>
            <person name="Javaid M."/>
            <person name="Jayaseelan J.C."/>
            <person name="Lee S."/>
            <person name="Li M."/>
            <person name="Ming W."/>
            <person name="Munidasa M."/>
            <person name="Muniz J."/>
            <person name="Nguyen L."/>
            <person name="Ongeri F."/>
            <person name="Osuji N."/>
            <person name="Pu L.-L."/>
            <person name="Puazo M."/>
            <person name="Qu C."/>
            <person name="Quiroz J."/>
            <person name="Raj R."/>
            <person name="Weissenberger G."/>
            <person name="Xin Y."/>
            <person name="Zou X."/>
            <person name="Han Y."/>
            <person name="Richards S."/>
            <person name="Worley K."/>
            <person name="Muzny D."/>
            <person name="Gibbs R."/>
        </authorList>
    </citation>
    <scope>NUCLEOTIDE SEQUENCE</scope>
    <source>
        <strain evidence="3">Sampled in the wild</strain>
    </source>
</reference>
<dbReference type="GO" id="GO:0005829">
    <property type="term" value="C:cytosol"/>
    <property type="evidence" value="ECO:0007669"/>
    <property type="project" value="TreeGrafter"/>
</dbReference>
<sequence length="241" mass="27493">MASSETPVKFDLRVVHDKFSASLMQDDDVSMNEYIYAFKELYKFFSLLGTIFGFVGSDVKSKIEILEKLMKESSQPDSFSTFKAMVQHEQENGLLGKDDYVSGSRTLLRLHRGLDFIRLFLKKVGDLENKDNTSGVGQEAYNETLAQYHPWLIRKGVLVSLYALPTRENLLLKVSVSQDRENCDWDLILQSSSNVVENVCGSNKEEIQRTIDVLPKMLIVTEEVYNRTQAIYESNSLLDLP</sequence>
<dbReference type="GO" id="GO:1902387">
    <property type="term" value="F:ceramide 1-phosphate binding"/>
    <property type="evidence" value="ECO:0007669"/>
    <property type="project" value="TreeGrafter"/>
</dbReference>
<dbReference type="InterPro" id="IPR014830">
    <property type="entry name" value="Glycolipid_transfer_prot_dom"/>
</dbReference>
<gene>
    <name evidence="3" type="ORF">J437_LFUL017838</name>
</gene>
<proteinExistence type="inferred from homology"/>
<dbReference type="GO" id="GO:0032691">
    <property type="term" value="P:negative regulation of interleukin-1 beta production"/>
    <property type="evidence" value="ECO:0007669"/>
    <property type="project" value="UniProtKB-ARBA"/>
</dbReference>
<dbReference type="SUPFAM" id="SSF110004">
    <property type="entry name" value="Glycolipid transfer protein, GLTP"/>
    <property type="match status" value="1"/>
</dbReference>
<organism evidence="3 4">
    <name type="scientific">Ladona fulva</name>
    <name type="common">Scarce chaser dragonfly</name>
    <name type="synonym">Libellula fulva</name>
    <dbReference type="NCBI Taxonomy" id="123851"/>
    <lineage>
        <taxon>Eukaryota</taxon>
        <taxon>Metazoa</taxon>
        <taxon>Ecdysozoa</taxon>
        <taxon>Arthropoda</taxon>
        <taxon>Hexapoda</taxon>
        <taxon>Insecta</taxon>
        <taxon>Pterygota</taxon>
        <taxon>Palaeoptera</taxon>
        <taxon>Odonata</taxon>
        <taxon>Epiprocta</taxon>
        <taxon>Anisoptera</taxon>
        <taxon>Libelluloidea</taxon>
        <taxon>Libellulidae</taxon>
        <taxon>Ladona</taxon>
    </lineage>
</organism>
<dbReference type="PANTHER" id="PTHR10219">
    <property type="entry name" value="GLYCOLIPID TRANSFER PROTEIN-RELATED"/>
    <property type="match status" value="1"/>
</dbReference>
<evidence type="ECO:0000313" key="3">
    <source>
        <dbReference type="EMBL" id="KAG8237719.1"/>
    </source>
</evidence>
<evidence type="ECO:0000259" key="2">
    <source>
        <dbReference type="Pfam" id="PF08718"/>
    </source>
</evidence>
<feature type="domain" description="Glycolipid transfer protein" evidence="2">
    <location>
        <begin position="29"/>
        <end position="175"/>
    </location>
</feature>
<protein>
    <recommendedName>
        <fullName evidence="2">Glycolipid transfer protein domain-containing protein</fullName>
    </recommendedName>
</protein>
<dbReference type="GO" id="GO:0016020">
    <property type="term" value="C:membrane"/>
    <property type="evidence" value="ECO:0007669"/>
    <property type="project" value="TreeGrafter"/>
</dbReference>
<name>A0A8K0KNU3_LADFU</name>
<dbReference type="GO" id="GO:1902388">
    <property type="term" value="F:ceramide 1-phosphate transfer activity"/>
    <property type="evidence" value="ECO:0007669"/>
    <property type="project" value="TreeGrafter"/>
</dbReference>
<dbReference type="InterPro" id="IPR036497">
    <property type="entry name" value="GLTP_sf"/>
</dbReference>
<keyword evidence="4" id="KW-1185">Reference proteome</keyword>
<dbReference type="FunFam" id="1.10.3520.10:FF:000002">
    <property type="entry name" value="Ceramide-1-phosphate transfer protein"/>
    <property type="match status" value="1"/>
</dbReference>
<accession>A0A8K0KNU3</accession>
<dbReference type="PANTHER" id="PTHR10219:SF43">
    <property type="entry name" value="GLYCOLIPID TRANSFER PROTEIN DOMAIN-CONTAINING PROTEIN"/>
    <property type="match status" value="1"/>
</dbReference>